<comment type="caution">
    <text evidence="2">The sequence shown here is derived from an EMBL/GenBank/DDBJ whole genome shotgun (WGS) entry which is preliminary data.</text>
</comment>
<protein>
    <submittedName>
        <fullName evidence="2">Uncharacterized protein</fullName>
    </submittedName>
</protein>
<proteinExistence type="predicted"/>
<gene>
    <name evidence="2" type="ORF">AYI70_g12123</name>
</gene>
<sequence length="122" mass="14081">MKISLTSTLLLVFSLKISANSKGKRSVVSKEYIGASGQINQNNIYFPGSLLFDNYNVSDEIFDGFEQNYGAKHEFDDENDDHKDSYYEDEYYDDEYMYLKYSDLPKDVELIQNSLTSSYTGK</sequence>
<dbReference type="EMBL" id="LSSN01006033">
    <property type="protein sequence ID" value="OMJ07526.1"/>
    <property type="molecule type" value="Genomic_DNA"/>
</dbReference>
<feature type="chain" id="PRO_5012593642" evidence="1">
    <location>
        <begin position="20"/>
        <end position="122"/>
    </location>
</feature>
<organism evidence="2 3">
    <name type="scientific">Smittium culicis</name>
    <dbReference type="NCBI Taxonomy" id="133412"/>
    <lineage>
        <taxon>Eukaryota</taxon>
        <taxon>Fungi</taxon>
        <taxon>Fungi incertae sedis</taxon>
        <taxon>Zoopagomycota</taxon>
        <taxon>Kickxellomycotina</taxon>
        <taxon>Harpellomycetes</taxon>
        <taxon>Harpellales</taxon>
        <taxon>Legeriomycetaceae</taxon>
        <taxon>Smittium</taxon>
    </lineage>
</organism>
<keyword evidence="3" id="KW-1185">Reference proteome</keyword>
<dbReference type="Proteomes" id="UP000187283">
    <property type="component" value="Unassembled WGS sequence"/>
</dbReference>
<feature type="signal peptide" evidence="1">
    <location>
        <begin position="1"/>
        <end position="19"/>
    </location>
</feature>
<accession>A0A1R1WYR5</accession>
<evidence type="ECO:0000256" key="1">
    <source>
        <dbReference type="SAM" id="SignalP"/>
    </source>
</evidence>
<evidence type="ECO:0000313" key="2">
    <source>
        <dbReference type="EMBL" id="OMJ07526.1"/>
    </source>
</evidence>
<reference evidence="2 3" key="1">
    <citation type="submission" date="2017-01" db="EMBL/GenBank/DDBJ databases">
        <authorList>
            <person name="Mah S.A."/>
            <person name="Swanson W.J."/>
            <person name="Moy G.W."/>
            <person name="Vacquier V.D."/>
        </authorList>
    </citation>
    <scope>NUCLEOTIDE SEQUENCE [LARGE SCALE GENOMIC DNA]</scope>
    <source>
        <strain evidence="2 3">GSMNP</strain>
    </source>
</reference>
<evidence type="ECO:0000313" key="3">
    <source>
        <dbReference type="Proteomes" id="UP000187283"/>
    </source>
</evidence>
<keyword evidence="1" id="KW-0732">Signal</keyword>
<dbReference type="AlphaFoldDB" id="A0A1R1WYR5"/>
<name>A0A1R1WYR5_9FUNG</name>